<dbReference type="Proteomes" id="UP000472580">
    <property type="component" value="Unassembled WGS sequence"/>
</dbReference>
<protein>
    <submittedName>
        <fullName evidence="2">VUT family protein</fullName>
    </submittedName>
</protein>
<keyword evidence="1" id="KW-1133">Transmembrane helix</keyword>
<dbReference type="AlphaFoldDB" id="A0A6L6YNI2"/>
<keyword evidence="1" id="KW-0812">Transmembrane</keyword>
<organism evidence="2 3">
    <name type="scientific">Parasutterella muris</name>
    <dbReference type="NCBI Taxonomy" id="2565572"/>
    <lineage>
        <taxon>Bacteria</taxon>
        <taxon>Pseudomonadati</taxon>
        <taxon>Pseudomonadota</taxon>
        <taxon>Betaproteobacteria</taxon>
        <taxon>Burkholderiales</taxon>
        <taxon>Sutterellaceae</taxon>
        <taxon>Parasutterella</taxon>
    </lineage>
</organism>
<feature type="transmembrane region" description="Helical" evidence="1">
    <location>
        <begin position="127"/>
        <end position="149"/>
    </location>
</feature>
<dbReference type="EMBL" id="WSRP01000018">
    <property type="protein sequence ID" value="MVX56921.1"/>
    <property type="molecule type" value="Genomic_DNA"/>
</dbReference>
<dbReference type="OrthoDB" id="9155154at2"/>
<name>A0A6L6YNI2_9BURK</name>
<gene>
    <name evidence="2" type="ORF">E5987_06830</name>
</gene>
<dbReference type="InterPro" id="IPR003744">
    <property type="entry name" value="YhhQ"/>
</dbReference>
<feature type="transmembrane region" description="Helical" evidence="1">
    <location>
        <begin position="78"/>
        <end position="94"/>
    </location>
</feature>
<accession>A0A6L6YNI2</accession>
<dbReference type="RefSeq" id="WP_160335353.1">
    <property type="nucleotide sequence ID" value="NZ_CALPCR010000001.1"/>
</dbReference>
<keyword evidence="1" id="KW-0472">Membrane</keyword>
<feature type="transmembrane region" description="Helical" evidence="1">
    <location>
        <begin position="155"/>
        <end position="178"/>
    </location>
</feature>
<evidence type="ECO:0000313" key="3">
    <source>
        <dbReference type="Proteomes" id="UP000472580"/>
    </source>
</evidence>
<feature type="transmembrane region" description="Helical" evidence="1">
    <location>
        <begin position="43"/>
        <end position="66"/>
    </location>
</feature>
<keyword evidence="3" id="KW-1185">Reference proteome</keyword>
<sequence>MPLRVSKNYSLGLLYFVLFILTIPVMNWVVMNVGTVCTPDGPCLIPVAPGLMAPSGVLMAGIALVLRDGLQSKLGVRWSLYAIILGAGLSAFFAEPSLVIASVMAFFFSELADLVVYTPMRKRYPAWAIMVSGLVGSFVDSAIFLSLAFGSIEFIFGQVLGKFWMSLAVALLIGFMHYRRSRASDHHQELLN</sequence>
<feature type="transmembrane region" description="Helical" evidence="1">
    <location>
        <begin position="12"/>
        <end position="31"/>
    </location>
</feature>
<feature type="transmembrane region" description="Helical" evidence="1">
    <location>
        <begin position="100"/>
        <end position="120"/>
    </location>
</feature>
<evidence type="ECO:0000313" key="2">
    <source>
        <dbReference type="EMBL" id="MVX56921.1"/>
    </source>
</evidence>
<reference evidence="2 3" key="1">
    <citation type="submission" date="2019-12" db="EMBL/GenBank/DDBJ databases">
        <title>Microbes associate with the intestines of laboratory mice.</title>
        <authorList>
            <person name="Navarre W."/>
            <person name="Wong E."/>
        </authorList>
    </citation>
    <scope>NUCLEOTIDE SEQUENCE [LARGE SCALE GENOMIC DNA]</scope>
    <source>
        <strain evidence="2 3">NM82_D38</strain>
    </source>
</reference>
<comment type="caution">
    <text evidence="2">The sequence shown here is derived from an EMBL/GenBank/DDBJ whole genome shotgun (WGS) entry which is preliminary data.</text>
</comment>
<proteinExistence type="predicted"/>
<evidence type="ECO:0000256" key="1">
    <source>
        <dbReference type="SAM" id="Phobius"/>
    </source>
</evidence>
<dbReference type="Pfam" id="PF02592">
    <property type="entry name" value="Vut_1"/>
    <property type="match status" value="1"/>
</dbReference>